<keyword evidence="3" id="KW-1185">Reference proteome</keyword>
<gene>
    <name evidence="1" type="ORF">SSS_1731</name>
</gene>
<evidence type="ECO:0000313" key="3">
    <source>
        <dbReference type="Proteomes" id="UP000070412"/>
    </source>
</evidence>
<accession>A0A834VDN9</accession>
<sequence>MASQKTLDRALLKNFYEDPEAFAVTMNLIPDKNQRYQCTKCIQDLKIYRHNNSLFVCSKCRISISYLKGTLFENCNVSIRTILYLALHWSKNYTYDEIQDHPETFDISRDTIGQWFHKFRHIVVTEMAKNHEQNKIDDSAQNQQVKESSKFGKIKSRSIGGLNREKILNDNCEASWVKDYFKMRKLSPENFYHHYKDCEWKKMIKNQNKLVFIEFLKLCAREYPPKLYNHLPKNIPIDLPE</sequence>
<dbReference type="Proteomes" id="UP000070412">
    <property type="component" value="Unassembled WGS sequence"/>
</dbReference>
<reference evidence="1" key="2">
    <citation type="submission" date="2020-01" db="EMBL/GenBank/DDBJ databases">
        <authorList>
            <person name="Korhonen P.K.K."/>
            <person name="Guangxu M.G."/>
            <person name="Wang T.W."/>
            <person name="Stroehlein A.J.S."/>
            <person name="Young N.D."/>
            <person name="Ang C.-S.A."/>
            <person name="Fernando D.W.F."/>
            <person name="Lu H.L."/>
            <person name="Taylor S.T."/>
            <person name="Ehtesham M.E.M."/>
            <person name="Najaraj S.H.N."/>
            <person name="Harsha G.H.G."/>
            <person name="Madugundu A.M."/>
            <person name="Renuse S.R."/>
            <person name="Holt D.H."/>
            <person name="Pandey A.P."/>
            <person name="Papenfuss A.P."/>
            <person name="Gasser R.B.G."/>
            <person name="Fischer K.F."/>
        </authorList>
    </citation>
    <scope>NUCLEOTIDE SEQUENCE</scope>
    <source>
        <strain evidence="1">SSS_KF_BRIS2020</strain>
    </source>
</reference>
<dbReference type="OrthoDB" id="424490at2759"/>
<dbReference type="AlphaFoldDB" id="A0A834VDN9"/>
<organism evidence="1">
    <name type="scientific">Sarcoptes scabiei</name>
    <name type="common">Itch mite</name>
    <name type="synonym">Acarus scabiei</name>
    <dbReference type="NCBI Taxonomy" id="52283"/>
    <lineage>
        <taxon>Eukaryota</taxon>
        <taxon>Metazoa</taxon>
        <taxon>Ecdysozoa</taxon>
        <taxon>Arthropoda</taxon>
        <taxon>Chelicerata</taxon>
        <taxon>Arachnida</taxon>
        <taxon>Acari</taxon>
        <taxon>Acariformes</taxon>
        <taxon>Sarcoptiformes</taxon>
        <taxon>Astigmata</taxon>
        <taxon>Psoroptidia</taxon>
        <taxon>Sarcoptoidea</taxon>
        <taxon>Sarcoptidae</taxon>
        <taxon>Sarcoptinae</taxon>
        <taxon>Sarcoptes</taxon>
    </lineage>
</organism>
<name>A0A834VDN9_SARSC</name>
<evidence type="ECO:0000313" key="1">
    <source>
        <dbReference type="EMBL" id="KAF7493737.1"/>
    </source>
</evidence>
<reference evidence="3" key="1">
    <citation type="journal article" date="2020" name="PLoS Negl. Trop. Dis.">
        <title>High-quality nuclear genome for Sarcoptes scabiei-A critical resource for a neglected parasite.</title>
        <authorList>
            <person name="Korhonen P.K."/>
            <person name="Gasser R.B."/>
            <person name="Ma G."/>
            <person name="Wang T."/>
            <person name="Stroehlein A.J."/>
            <person name="Young N.D."/>
            <person name="Ang C.S."/>
            <person name="Fernando D.D."/>
            <person name="Lu H.C."/>
            <person name="Taylor S."/>
            <person name="Reynolds S.L."/>
            <person name="Mofiz E."/>
            <person name="Najaraj S.H."/>
            <person name="Gowda H."/>
            <person name="Madugundu A."/>
            <person name="Renuse S."/>
            <person name="Holt D."/>
            <person name="Pandey A."/>
            <person name="Papenfuss A.T."/>
            <person name="Fischer K."/>
        </authorList>
    </citation>
    <scope>NUCLEOTIDE SEQUENCE [LARGE SCALE GENOMIC DNA]</scope>
</reference>
<protein>
    <submittedName>
        <fullName evidence="1 2">Uncharacterized protein</fullName>
    </submittedName>
</protein>
<dbReference type="EnsemblMetazoa" id="SSS_1731s_mrna">
    <property type="protein sequence ID" value="KAF7493737.1"/>
    <property type="gene ID" value="SSS_1731"/>
</dbReference>
<proteinExistence type="predicted"/>
<reference evidence="2" key="3">
    <citation type="submission" date="2022-06" db="UniProtKB">
        <authorList>
            <consortium name="EnsemblMetazoa"/>
        </authorList>
    </citation>
    <scope>IDENTIFICATION</scope>
</reference>
<evidence type="ECO:0000313" key="2">
    <source>
        <dbReference type="EnsemblMetazoa" id="KAF7493737.1"/>
    </source>
</evidence>
<dbReference type="EMBL" id="WVUK01000055">
    <property type="protein sequence ID" value="KAF7493737.1"/>
    <property type="molecule type" value="Genomic_DNA"/>
</dbReference>